<dbReference type="SUPFAM" id="SSF102114">
    <property type="entry name" value="Radical SAM enzymes"/>
    <property type="match status" value="1"/>
</dbReference>
<evidence type="ECO:0000256" key="16">
    <source>
        <dbReference type="PIRSR" id="PIRSR000167-1"/>
    </source>
</evidence>
<dbReference type="Pfam" id="PF04055">
    <property type="entry name" value="Radical_SAM"/>
    <property type="match status" value="1"/>
</dbReference>
<comment type="subunit">
    <text evidence="4">Monomer.</text>
</comment>
<dbReference type="EMBL" id="CP096973">
    <property type="protein sequence ID" value="UYO73424.1"/>
    <property type="molecule type" value="Genomic_DNA"/>
</dbReference>
<proteinExistence type="inferred from homology"/>
<evidence type="ECO:0000256" key="15">
    <source>
        <dbReference type="PIRNR" id="PIRNR000167"/>
    </source>
</evidence>
<feature type="binding site" evidence="16">
    <location>
        <position position="196"/>
    </location>
    <ligand>
        <name>S-adenosyl-L-methionine</name>
        <dbReference type="ChEBI" id="CHEBI:59789"/>
        <label>2</label>
    </ligand>
</feature>
<evidence type="ECO:0000256" key="14">
    <source>
        <dbReference type="ARBA" id="ARBA00048321"/>
    </source>
</evidence>
<dbReference type="Gene3D" id="3.30.750.200">
    <property type="match status" value="1"/>
</dbReference>
<dbReference type="InterPro" id="IPR034505">
    <property type="entry name" value="Coproporphyrinogen-III_oxidase"/>
</dbReference>
<comment type="pathway">
    <text evidence="2 15">Porphyrin-containing compound metabolism; protoporphyrin-IX biosynthesis; protoporphyrinogen-IX from coproporphyrinogen-III (AdoMet route): step 1/1.</text>
</comment>
<dbReference type="GO" id="GO:0051989">
    <property type="term" value="F:coproporphyrinogen dehydrogenase activity"/>
    <property type="evidence" value="ECO:0007669"/>
    <property type="project" value="UniProtKB-EC"/>
</dbReference>
<feature type="binding site" evidence="17">
    <location>
        <position position="83"/>
    </location>
    <ligand>
        <name>[4Fe-4S] cluster</name>
        <dbReference type="ChEBI" id="CHEBI:49883"/>
        <note>4Fe-4S-S-AdoMet</note>
    </ligand>
</feature>
<dbReference type="PIRSF" id="PIRSF000167">
    <property type="entry name" value="HemN"/>
    <property type="match status" value="1"/>
</dbReference>
<evidence type="ECO:0000256" key="10">
    <source>
        <dbReference type="ARBA" id="ARBA00023004"/>
    </source>
</evidence>
<evidence type="ECO:0000256" key="6">
    <source>
        <dbReference type="ARBA" id="ARBA00022490"/>
    </source>
</evidence>
<evidence type="ECO:0000256" key="17">
    <source>
        <dbReference type="PIRSR" id="PIRSR000167-2"/>
    </source>
</evidence>
<keyword evidence="10 15" id="KW-0408">Iron</keyword>
<dbReference type="PANTHER" id="PTHR13932:SF6">
    <property type="entry name" value="OXYGEN-INDEPENDENT COPROPORPHYRINOGEN III OXIDASE"/>
    <property type="match status" value="1"/>
</dbReference>
<evidence type="ECO:0000256" key="18">
    <source>
        <dbReference type="SAM" id="MobiDB-lite"/>
    </source>
</evidence>
<evidence type="ECO:0000256" key="13">
    <source>
        <dbReference type="ARBA" id="ARBA00024295"/>
    </source>
</evidence>
<dbReference type="GO" id="GO:0004109">
    <property type="term" value="F:coproporphyrinogen oxidase activity"/>
    <property type="evidence" value="ECO:0007669"/>
    <property type="project" value="InterPro"/>
</dbReference>
<dbReference type="Proteomes" id="UP001164935">
    <property type="component" value="Chromosome"/>
</dbReference>
<feature type="binding site" evidence="16">
    <location>
        <begin position="135"/>
        <end position="136"/>
    </location>
    <ligand>
        <name>S-adenosyl-L-methionine</name>
        <dbReference type="ChEBI" id="CHEBI:59789"/>
        <label>2</label>
    </ligand>
</feature>
<keyword evidence="11 15" id="KW-0411">Iron-sulfur</keyword>
<feature type="binding site" evidence="16">
    <location>
        <position position="77"/>
    </location>
    <ligand>
        <name>S-adenosyl-L-methionine</name>
        <dbReference type="ChEBI" id="CHEBI:59789"/>
        <label>1</label>
    </ligand>
</feature>
<evidence type="ECO:0000256" key="8">
    <source>
        <dbReference type="ARBA" id="ARBA00022723"/>
    </source>
</evidence>
<dbReference type="AlphaFoldDB" id="A0AA46TNL7"/>
<evidence type="ECO:0000256" key="7">
    <source>
        <dbReference type="ARBA" id="ARBA00022691"/>
    </source>
</evidence>
<gene>
    <name evidence="20" type="primary">hemN</name>
    <name evidence="20" type="ORF">M0220_11045</name>
</gene>
<evidence type="ECO:0000256" key="3">
    <source>
        <dbReference type="ARBA" id="ARBA00005493"/>
    </source>
</evidence>
<feature type="binding site" evidence="16">
    <location>
        <position position="267"/>
    </location>
    <ligand>
        <name>S-adenosyl-L-methionine</name>
        <dbReference type="ChEBI" id="CHEBI:59789"/>
        <label>2</label>
    </ligand>
</feature>
<dbReference type="InterPro" id="IPR004558">
    <property type="entry name" value="Coprogen_oxidase_HemN"/>
</dbReference>
<keyword evidence="12 15" id="KW-0627">Porphyrin biosynthesis</keyword>
<dbReference type="Gene3D" id="1.10.10.920">
    <property type="match status" value="1"/>
</dbReference>
<feature type="binding site" evidence="17">
    <location>
        <position position="87"/>
    </location>
    <ligand>
        <name>[4Fe-4S] cluster</name>
        <dbReference type="ChEBI" id="CHEBI:49883"/>
        <note>4Fe-4S-S-AdoMet</note>
    </ligand>
</feature>
<evidence type="ECO:0000256" key="9">
    <source>
        <dbReference type="ARBA" id="ARBA00023002"/>
    </source>
</evidence>
<feature type="binding site" evidence="16">
    <location>
        <position position="208"/>
    </location>
    <ligand>
        <name>S-adenosyl-L-methionine</name>
        <dbReference type="ChEBI" id="CHEBI:59789"/>
        <label>2</label>
    </ligand>
</feature>
<comment type="similarity">
    <text evidence="3 15">Belongs to the anaerobic coproporphyrinogen-III oxidase family.</text>
</comment>
<comment type="function">
    <text evidence="13">Involved in the heme biosynthesis. Catalyzes the anaerobic oxidative decarboxylation of propionate groups of rings A and B of coproporphyrinogen III to yield the vinyl groups in protoporphyrinogen IX.</text>
</comment>
<comment type="cofactor">
    <cofactor evidence="15 17">
        <name>[4Fe-4S] cluster</name>
        <dbReference type="ChEBI" id="CHEBI:49883"/>
    </cofactor>
    <text evidence="15 17">Binds 1 [4Fe-4S] cluster. The cluster is coordinated with 3 cysteines and an exchangeable S-adenosyl-L-methionine.</text>
</comment>
<comment type="subcellular location">
    <subcellularLocation>
        <location evidence="1 15">Cytoplasm</location>
    </subcellularLocation>
</comment>
<evidence type="ECO:0000313" key="20">
    <source>
        <dbReference type="EMBL" id="UYO73424.1"/>
    </source>
</evidence>
<feature type="compositionally biased region" description="Low complexity" evidence="18">
    <location>
        <begin position="1"/>
        <end position="19"/>
    </location>
</feature>
<evidence type="ECO:0000256" key="5">
    <source>
        <dbReference type="ARBA" id="ARBA00022485"/>
    </source>
</evidence>
<dbReference type="GO" id="GO:0005737">
    <property type="term" value="C:cytoplasm"/>
    <property type="evidence" value="ECO:0007669"/>
    <property type="project" value="UniProtKB-SubCell"/>
</dbReference>
<accession>A0AA46TNL7</accession>
<keyword evidence="9 15" id="KW-0560">Oxidoreductase</keyword>
<dbReference type="InterPro" id="IPR058240">
    <property type="entry name" value="rSAM_sf"/>
</dbReference>
<name>A0AA46TNL7_9GAMM</name>
<dbReference type="EC" id="1.3.98.3" evidence="15"/>
<evidence type="ECO:0000256" key="11">
    <source>
        <dbReference type="ARBA" id="ARBA00023014"/>
    </source>
</evidence>
<organism evidence="20 21">
    <name type="scientific">Halomonas qinghailakensis</name>
    <dbReference type="NCBI Taxonomy" id="2937790"/>
    <lineage>
        <taxon>Bacteria</taxon>
        <taxon>Pseudomonadati</taxon>
        <taxon>Pseudomonadota</taxon>
        <taxon>Gammaproteobacteria</taxon>
        <taxon>Oceanospirillales</taxon>
        <taxon>Halomonadaceae</taxon>
        <taxon>Halomonas</taxon>
    </lineage>
</organism>
<dbReference type="FunFam" id="1.10.10.920:FF:000001">
    <property type="entry name" value="Coproporphyrinogen-III oxidase"/>
    <property type="match status" value="1"/>
</dbReference>
<reference evidence="20" key="1">
    <citation type="submission" date="2022-05" db="EMBL/GenBank/DDBJ databases">
        <title>Complete sequence of a novel PHA-producing Halomonas strain.</title>
        <authorList>
            <person name="Zheng Z."/>
        </authorList>
    </citation>
    <scope>NUCLEOTIDE SEQUENCE</scope>
    <source>
        <strain evidence="20">ZZQ-149</strain>
    </source>
</reference>
<feature type="binding site" evidence="16">
    <location>
        <position position="169"/>
    </location>
    <ligand>
        <name>S-adenosyl-L-methionine</name>
        <dbReference type="ChEBI" id="CHEBI:59789"/>
        <label>1</label>
    </ligand>
</feature>
<dbReference type="SFLD" id="SFLDG01065">
    <property type="entry name" value="anaerobic_coproporphyrinogen-I"/>
    <property type="match status" value="1"/>
</dbReference>
<dbReference type="SFLD" id="SFLDS00029">
    <property type="entry name" value="Radical_SAM"/>
    <property type="match status" value="1"/>
</dbReference>
<dbReference type="GO" id="GO:0051539">
    <property type="term" value="F:4 iron, 4 sulfur cluster binding"/>
    <property type="evidence" value="ECO:0007669"/>
    <property type="project" value="UniProtKB-KW"/>
</dbReference>
<dbReference type="KEGG" id="hqn:M0220_11045"/>
<dbReference type="Pfam" id="PF06969">
    <property type="entry name" value="HemN_C"/>
    <property type="match status" value="1"/>
</dbReference>
<sequence>MSAHATAALSSTSFSSTPTEVPSATAWNEALLRRYDKSGPRYTSYPTALAFHEQFGTADFTQALERSNASRRPLSLYVHVPFCRKICFYCACNKIATKNTALAEPYLSRLDREMVLTARHLDTSRPVQQLHWGGGTPTFLSLAQMGDLIDRLDARFGLSGSADRDYAIEIDPREADVFTLRHLQSLGFNRLSLGVQDLNPQVQKAINRVQPRVLTETLMEEAHRLGFRSLNLDLIYGLPFQTEKSFAETLGQIIELNPARLSVFNYAHMPTRFAPQRRINEADLPNADEKLAILHTTIEMLTNAGYVHIGMDHFARPDDSLAIAQRNGTLQRNFQGYSSHAQCDLVGLGVSAISRIDDVYAQNPTQLDQYETSLDQGRLATVKGLRLNKDDLIRRDVIERLMCDMCIDLAAIGKRWNIDASDYFSTALEQLRNAEQDGLVTFHQQMISATPIGRLLIRHLAMAFDARLADQSTQRYSKIV</sequence>
<dbReference type="InterPro" id="IPR010723">
    <property type="entry name" value="HemN_C"/>
</dbReference>
<feature type="binding site" evidence="17">
    <location>
        <position position="90"/>
    </location>
    <ligand>
        <name>[4Fe-4S] cluster</name>
        <dbReference type="ChEBI" id="CHEBI:49883"/>
        <note>4Fe-4S-S-AdoMet</note>
    </ligand>
</feature>
<dbReference type="PANTHER" id="PTHR13932">
    <property type="entry name" value="COPROPORPHYRINIGEN III OXIDASE"/>
    <property type="match status" value="1"/>
</dbReference>
<protein>
    <recommendedName>
        <fullName evidence="15">Coproporphyrinogen-III oxidase</fullName>
        <ecNumber evidence="15">1.3.98.3</ecNumber>
    </recommendedName>
</protein>
<dbReference type="PROSITE" id="PS51918">
    <property type="entry name" value="RADICAL_SAM"/>
    <property type="match status" value="1"/>
</dbReference>
<dbReference type="NCBIfam" id="TIGR00538">
    <property type="entry name" value="hemN"/>
    <property type="match status" value="1"/>
</dbReference>
<evidence type="ECO:0000313" key="21">
    <source>
        <dbReference type="Proteomes" id="UP001164935"/>
    </source>
</evidence>
<comment type="catalytic activity">
    <reaction evidence="14 15">
        <text>coproporphyrinogen III + 2 S-adenosyl-L-methionine = protoporphyrinogen IX + 2 5'-deoxyadenosine + 2 L-methionine + 2 CO2</text>
        <dbReference type="Rhea" id="RHEA:15425"/>
        <dbReference type="ChEBI" id="CHEBI:16526"/>
        <dbReference type="ChEBI" id="CHEBI:17319"/>
        <dbReference type="ChEBI" id="CHEBI:57307"/>
        <dbReference type="ChEBI" id="CHEBI:57309"/>
        <dbReference type="ChEBI" id="CHEBI:57844"/>
        <dbReference type="ChEBI" id="CHEBI:59789"/>
        <dbReference type="EC" id="1.3.98.3"/>
    </reaction>
</comment>
<evidence type="ECO:0000256" key="2">
    <source>
        <dbReference type="ARBA" id="ARBA00004785"/>
    </source>
</evidence>
<feature type="region of interest" description="Disordered" evidence="18">
    <location>
        <begin position="1"/>
        <end position="21"/>
    </location>
</feature>
<dbReference type="SMART" id="SM00729">
    <property type="entry name" value="Elp3"/>
    <property type="match status" value="1"/>
</dbReference>
<keyword evidence="7 15" id="KW-0949">S-adenosyl-L-methionine</keyword>
<feature type="binding site" evidence="16">
    <location>
        <position position="353"/>
    </location>
    <ligand>
        <name>S-adenosyl-L-methionine</name>
        <dbReference type="ChEBI" id="CHEBI:59789"/>
        <label>1</label>
    </ligand>
</feature>
<evidence type="ECO:0000256" key="1">
    <source>
        <dbReference type="ARBA" id="ARBA00004496"/>
    </source>
</evidence>
<dbReference type="InterPro" id="IPR006638">
    <property type="entry name" value="Elp3/MiaA/NifB-like_rSAM"/>
</dbReference>
<feature type="binding site" evidence="16">
    <location>
        <position position="233"/>
    </location>
    <ligand>
        <name>S-adenosyl-L-methionine</name>
        <dbReference type="ChEBI" id="CHEBI:59789"/>
        <label>2</label>
    </ligand>
</feature>
<evidence type="ECO:0000256" key="12">
    <source>
        <dbReference type="ARBA" id="ARBA00023244"/>
    </source>
</evidence>
<feature type="binding site" evidence="16">
    <location>
        <begin position="89"/>
        <end position="91"/>
    </location>
    <ligand>
        <name>S-adenosyl-L-methionine</name>
        <dbReference type="ChEBI" id="CHEBI:59789"/>
        <label>2</label>
    </ligand>
</feature>
<keyword evidence="8 15" id="KW-0479">Metal-binding</keyword>
<feature type="binding site" evidence="16">
    <location>
        <position position="134"/>
    </location>
    <ligand>
        <name>S-adenosyl-L-methionine</name>
        <dbReference type="ChEBI" id="CHEBI:59789"/>
        <label>1</label>
    </ligand>
</feature>
<keyword evidence="5 15" id="KW-0004">4Fe-4S</keyword>
<dbReference type="GO" id="GO:0046872">
    <property type="term" value="F:metal ion binding"/>
    <property type="evidence" value="ECO:0007669"/>
    <property type="project" value="UniProtKB-KW"/>
</dbReference>
<dbReference type="GO" id="GO:0006782">
    <property type="term" value="P:protoporphyrinogen IX biosynthetic process"/>
    <property type="evidence" value="ECO:0007669"/>
    <property type="project" value="TreeGrafter"/>
</dbReference>
<dbReference type="RefSeq" id="WP_264017653.1">
    <property type="nucleotide sequence ID" value="NZ_CP096973.1"/>
</dbReference>
<keyword evidence="21" id="KW-1185">Reference proteome</keyword>
<keyword evidence="6 15" id="KW-0963">Cytoplasm</keyword>
<dbReference type="FunFam" id="3.80.30.20:FF:000012">
    <property type="entry name" value="Coproporphyrinogen-III oxidase"/>
    <property type="match status" value="1"/>
</dbReference>
<dbReference type="InterPro" id="IPR007197">
    <property type="entry name" value="rSAM"/>
</dbReference>
<evidence type="ECO:0000256" key="4">
    <source>
        <dbReference type="ARBA" id="ARBA00011245"/>
    </source>
</evidence>
<evidence type="ECO:0000259" key="19">
    <source>
        <dbReference type="PROSITE" id="PS51918"/>
    </source>
</evidence>
<feature type="domain" description="Radical SAM core" evidence="19">
    <location>
        <begin position="68"/>
        <end position="304"/>
    </location>
</feature>